<dbReference type="RefSeq" id="WP_152158760.1">
    <property type="nucleotide sequence ID" value="NZ_WEHX01000068.1"/>
</dbReference>
<dbReference type="Proteomes" id="UP000430564">
    <property type="component" value="Unassembled WGS sequence"/>
</dbReference>
<dbReference type="GO" id="GO:0016812">
    <property type="term" value="F:hydrolase activity, acting on carbon-nitrogen (but not peptide) bonds, in cyclic amides"/>
    <property type="evidence" value="ECO:0007669"/>
    <property type="project" value="TreeGrafter"/>
</dbReference>
<dbReference type="InterPro" id="IPR011059">
    <property type="entry name" value="Metal-dep_hydrolase_composite"/>
</dbReference>
<dbReference type="Gene3D" id="2.30.40.10">
    <property type="entry name" value="Urease, subunit C, domain 1"/>
    <property type="match status" value="1"/>
</dbReference>
<reference evidence="1 2" key="1">
    <citation type="submission" date="2019-10" db="EMBL/GenBank/DDBJ databases">
        <title>Genome diversity of Sutterella seckii.</title>
        <authorList>
            <person name="Chaplin A.V."/>
            <person name="Sokolova S.R."/>
            <person name="Mosin K.A."/>
            <person name="Ivanova E.L."/>
            <person name="Kochetkova T.O."/>
            <person name="Goltsov A.Y."/>
            <person name="Trofimov D.Y."/>
            <person name="Efimov B.A."/>
        </authorList>
    </citation>
    <scope>NUCLEOTIDE SEQUENCE [LARGE SCALE GENOMIC DNA]</scope>
    <source>
        <strain evidence="1 2">ASD393</strain>
    </source>
</reference>
<dbReference type="InterPro" id="IPR032466">
    <property type="entry name" value="Metal_Hydrolase"/>
</dbReference>
<dbReference type="SUPFAM" id="SSF51556">
    <property type="entry name" value="Metallo-dependent hydrolases"/>
    <property type="match status" value="1"/>
</dbReference>
<sequence length="471" mass="48501">MFDLVIRGATVVDPLSGSVGEKDVGIRDGLIAEVAPSIADSGALCTLDASGLILQPGIIDTHLHLAPSPLGQRMAVKAGVTAAIEMAGPVEKVLDDMADSGCGLTVAVLNAILPGQNVSGANPGIDEINGFIDRSLASGAFGVKLLGGHFPLTPEASRAYLAAAHDRGVYMAWHAGSTAAGSNLRGLEEAIELAEGRAFHLAHLNAYCRGGVLPAARECARAAELLEAHPEIVTESYLSARNGCPLGLDEKGVPRSAIVRMNLKRLGLPETLDGMLSAVQSGELSVIRPVNGILELLSGKTGTDWLQSAPGPVDGSFDHVNPAVSRVFFATEKRSNGEFLVDAVSTDGGAIPRNVIVEYGLSLVDISALTAVEFAAKTSFIPARMLGIAAKGFIAPGADADITIYDPAARRAVHTFSGGRQILASGEVVGSGGTVLCTAEGEEAVRKRGLSAQVLPGGIPALNRSFGKKTA</sequence>
<dbReference type="OrthoDB" id="9782972at2"/>
<dbReference type="InterPro" id="IPR050378">
    <property type="entry name" value="Metallo-dep_Hydrolases_sf"/>
</dbReference>
<dbReference type="PANTHER" id="PTHR11647">
    <property type="entry name" value="HYDRANTOINASE/DIHYDROPYRIMIDINASE FAMILY MEMBER"/>
    <property type="match status" value="1"/>
</dbReference>
<keyword evidence="1" id="KW-0378">Hydrolase</keyword>
<dbReference type="Gene3D" id="3.20.20.140">
    <property type="entry name" value="Metal-dependent hydrolases"/>
    <property type="match status" value="2"/>
</dbReference>
<evidence type="ECO:0000313" key="1">
    <source>
        <dbReference type="EMBL" id="KAB7656695.1"/>
    </source>
</evidence>
<protein>
    <submittedName>
        <fullName evidence="1">Amidohydrolase</fullName>
    </submittedName>
</protein>
<dbReference type="SUPFAM" id="SSF51338">
    <property type="entry name" value="Composite domain of metallo-dependent hydrolases"/>
    <property type="match status" value="1"/>
</dbReference>
<dbReference type="EMBL" id="WEHX01000068">
    <property type="protein sequence ID" value="KAB7656695.1"/>
    <property type="molecule type" value="Genomic_DNA"/>
</dbReference>
<proteinExistence type="predicted"/>
<gene>
    <name evidence="1" type="ORF">GBM95_08810</name>
</gene>
<organism evidence="1 2">
    <name type="scientific">Sutterella seckii</name>
    <dbReference type="NCBI Taxonomy" id="1944635"/>
    <lineage>
        <taxon>Bacteria</taxon>
        <taxon>Pseudomonadati</taxon>
        <taxon>Pseudomonadota</taxon>
        <taxon>Betaproteobacteria</taxon>
        <taxon>Burkholderiales</taxon>
        <taxon>Sutterellaceae</taxon>
        <taxon>Sutterella</taxon>
    </lineage>
</organism>
<evidence type="ECO:0000313" key="2">
    <source>
        <dbReference type="Proteomes" id="UP000430564"/>
    </source>
</evidence>
<dbReference type="GO" id="GO:0005829">
    <property type="term" value="C:cytosol"/>
    <property type="evidence" value="ECO:0007669"/>
    <property type="project" value="TreeGrafter"/>
</dbReference>
<accession>A0A6I1EPA9</accession>
<dbReference type="AlphaFoldDB" id="A0A6I1EPA9"/>
<name>A0A6I1EPA9_9BURK</name>
<dbReference type="PANTHER" id="PTHR11647:SF1">
    <property type="entry name" value="COLLAPSIN RESPONSE MEDIATOR PROTEIN"/>
    <property type="match status" value="1"/>
</dbReference>
<comment type="caution">
    <text evidence="1">The sequence shown here is derived from an EMBL/GenBank/DDBJ whole genome shotgun (WGS) entry which is preliminary data.</text>
</comment>